<dbReference type="InterPro" id="IPR007219">
    <property type="entry name" value="XnlR_reg_dom"/>
</dbReference>
<dbReference type="GeneID" id="80867576"/>
<dbReference type="PANTHER" id="PTHR37540:SF5">
    <property type="entry name" value="TRANSCRIPTION FACTOR DOMAIN-CONTAINING PROTEIN"/>
    <property type="match status" value="1"/>
</dbReference>
<dbReference type="GO" id="GO:0008270">
    <property type="term" value="F:zinc ion binding"/>
    <property type="evidence" value="ECO:0007669"/>
    <property type="project" value="InterPro"/>
</dbReference>
<feature type="compositionally biased region" description="Basic and acidic residues" evidence="2">
    <location>
        <begin position="49"/>
        <end position="64"/>
    </location>
</feature>
<comment type="caution">
    <text evidence="4">The sequence shown here is derived from an EMBL/GenBank/DDBJ whole genome shotgun (WGS) entry which is preliminary data.</text>
</comment>
<proteinExistence type="predicted"/>
<dbReference type="GO" id="GO:0003677">
    <property type="term" value="F:DNA binding"/>
    <property type="evidence" value="ECO:0007669"/>
    <property type="project" value="InterPro"/>
</dbReference>
<evidence type="ECO:0000256" key="2">
    <source>
        <dbReference type="SAM" id="MobiDB-lite"/>
    </source>
</evidence>
<dbReference type="Proteomes" id="UP001140511">
    <property type="component" value="Unassembled WGS sequence"/>
</dbReference>
<dbReference type="GO" id="GO:0006351">
    <property type="term" value="P:DNA-templated transcription"/>
    <property type="evidence" value="ECO:0007669"/>
    <property type="project" value="InterPro"/>
</dbReference>
<dbReference type="RefSeq" id="XP_056029746.1">
    <property type="nucleotide sequence ID" value="XM_056172888.1"/>
</dbReference>
<feature type="region of interest" description="Disordered" evidence="2">
    <location>
        <begin position="791"/>
        <end position="818"/>
    </location>
</feature>
<feature type="compositionally biased region" description="Polar residues" evidence="2">
    <location>
        <begin position="794"/>
        <end position="804"/>
    </location>
</feature>
<dbReference type="CDD" id="cd12148">
    <property type="entry name" value="fungal_TF_MHR"/>
    <property type="match status" value="1"/>
</dbReference>
<dbReference type="AlphaFoldDB" id="A0A9W9E7S0"/>
<feature type="compositionally biased region" description="Low complexity" evidence="2">
    <location>
        <begin position="805"/>
        <end position="818"/>
    </location>
</feature>
<organism evidence="4 5">
    <name type="scientific">Trichoderma breve</name>
    <dbReference type="NCBI Taxonomy" id="2034170"/>
    <lineage>
        <taxon>Eukaryota</taxon>
        <taxon>Fungi</taxon>
        <taxon>Dikarya</taxon>
        <taxon>Ascomycota</taxon>
        <taxon>Pezizomycotina</taxon>
        <taxon>Sordariomycetes</taxon>
        <taxon>Hypocreomycetidae</taxon>
        <taxon>Hypocreales</taxon>
        <taxon>Hypocreaceae</taxon>
        <taxon>Trichoderma</taxon>
    </lineage>
</organism>
<evidence type="ECO:0000313" key="5">
    <source>
        <dbReference type="Proteomes" id="UP001140511"/>
    </source>
</evidence>
<feature type="region of interest" description="Disordered" evidence="2">
    <location>
        <begin position="41"/>
        <end position="64"/>
    </location>
</feature>
<dbReference type="InterPro" id="IPR021858">
    <property type="entry name" value="Fun_TF"/>
</dbReference>
<reference evidence="4" key="1">
    <citation type="submission" date="2022-09" db="EMBL/GenBank/DDBJ databases">
        <title>Chromosome-level assembly of Trichoderma breve T069, a fungus used in development of biopesticide product.</title>
        <authorList>
            <person name="Lin R."/>
            <person name="Liu T."/>
        </authorList>
    </citation>
    <scope>NUCLEOTIDE SEQUENCE</scope>
    <source>
        <strain evidence="4">T069</strain>
    </source>
</reference>
<protein>
    <submittedName>
        <fullName evidence="4">Fungal specific transcription factor domain-containing protein</fullName>
    </submittedName>
</protein>
<accession>A0A9W9E7S0</accession>
<dbReference type="SMART" id="SM00906">
    <property type="entry name" value="Fungal_trans"/>
    <property type="match status" value="1"/>
</dbReference>
<keyword evidence="5" id="KW-1185">Reference proteome</keyword>
<evidence type="ECO:0000313" key="4">
    <source>
        <dbReference type="EMBL" id="KAJ4860690.1"/>
    </source>
</evidence>
<sequence>MGSGKEYLFVNTSNDPSAEQKYLGQVRGFLMRNIRANQEWPKRRVSHTRGREDDAHGSIDLESDHHSIPTEQSFYLKCCDEWMLDDYGTLGDNMAVESPAEDMEPSALFGQSQKHHGTSHAGQHCICAKCRNRDFSELPTSAIRKCPIDPFGSLAVPLDASVGDLLAFFMDAISSEMTPITGKIRVSQIHRDWLQPSFSHPAFMHAILSLTALQLAAVQPQRRDHYSGLTLHHRGRAIIGVQHNLADPTLAISDENIAAVFNLLCVEENMFLPIFTATSLFKPDINQRQAHMQGLKEMIRLRGGVHGLGSFKPLQHLLIRHSVPRAAISFQTAKLLPSNLIDQLFHNYPKSSRFYGEAGPMWQQSSRIGVDSKLLDLIRTVECLLQDTRAWFEAPDTSPFDTLDLNTIYSMIISMCVRWYLTTESEGRLKAVDAILGLCLMQFTAFLCRSTCPARYSGPISVLERLNEHLFYHYHENMAVLHAANLDIWVGILIVLSSDGISGYQDIFWNIYMEIIAKNRATDGMKLFVATYPGDSHISHLLVLCLAIRFNRAKETLICAFATRTINIRFGRLCLYEGNAGQDSAHSIVPEVSGPSRSSLTILNATFGTALQKEAHGILGTPDEVRQTANTWFSSVHHRLPIISESRFHENLSRLFIPSGIDFTTLCLCMKLIQQNPVQQNARTADITSPHYLVAKSSIGFLEAAGFDTLDTIQSRLLLTLYEIGHGIYPAASVSIGSCARLARNVGLSRDSWHSQDTDVEERKRTWWAVHNLDRFTALCGGDAMFASEDATTETHLPSSDEQVSSTATSETSTSTISTPAPFHVGPFARECQVAHLIGRVIQHVYHPVTDVDFRSRERAQLERTLKAFLPILIDEELEFSTYCGALGMCISSLYALYIPPIVRNDLDSGWDYENLEIVSTQMAALSQHLLKSAENESNLIMMSHFIPYSLYQTAAIQLNLYRRSQNITFKANAESIIQILTYMSKRWHTAAKYLTAIELDNPPMTLPPQGFYLSVSNLDNNSTTQ</sequence>
<evidence type="ECO:0000259" key="3">
    <source>
        <dbReference type="SMART" id="SM00906"/>
    </source>
</evidence>
<gene>
    <name evidence="4" type="ORF">T069G_05678</name>
</gene>
<dbReference type="PANTHER" id="PTHR37540">
    <property type="entry name" value="TRANSCRIPTION FACTOR (ACR-2), PUTATIVE-RELATED-RELATED"/>
    <property type="match status" value="1"/>
</dbReference>
<dbReference type="Pfam" id="PF04082">
    <property type="entry name" value="Fungal_trans"/>
    <property type="match status" value="1"/>
</dbReference>
<feature type="domain" description="Xylanolytic transcriptional activator regulatory" evidence="3">
    <location>
        <begin position="732"/>
        <end position="804"/>
    </location>
</feature>
<evidence type="ECO:0000256" key="1">
    <source>
        <dbReference type="ARBA" id="ARBA00023242"/>
    </source>
</evidence>
<dbReference type="Pfam" id="PF11951">
    <property type="entry name" value="Fungal_trans_2"/>
    <property type="match status" value="1"/>
</dbReference>
<dbReference type="EMBL" id="JAOPEN010000003">
    <property type="protein sequence ID" value="KAJ4860690.1"/>
    <property type="molecule type" value="Genomic_DNA"/>
</dbReference>
<keyword evidence="1" id="KW-0539">Nucleus</keyword>
<name>A0A9W9E7S0_9HYPO</name>